<evidence type="ECO:0000313" key="4">
    <source>
        <dbReference type="Proteomes" id="UP001610563"/>
    </source>
</evidence>
<dbReference type="Proteomes" id="UP001610563">
    <property type="component" value="Unassembled WGS sequence"/>
</dbReference>
<dbReference type="PANTHER" id="PTHR48081">
    <property type="entry name" value="AB HYDROLASE SUPERFAMILY PROTEIN C4A8.06C"/>
    <property type="match status" value="1"/>
</dbReference>
<dbReference type="InterPro" id="IPR029058">
    <property type="entry name" value="AB_hydrolase_fold"/>
</dbReference>
<comment type="caution">
    <text evidence="3">The sequence shown here is derived from an EMBL/GenBank/DDBJ whole genome shotgun (WGS) entry which is preliminary data.</text>
</comment>
<dbReference type="InterPro" id="IPR050300">
    <property type="entry name" value="GDXG_lipolytic_enzyme"/>
</dbReference>
<organism evidence="3 4">
    <name type="scientific">Aspergillus keveii</name>
    <dbReference type="NCBI Taxonomy" id="714993"/>
    <lineage>
        <taxon>Eukaryota</taxon>
        <taxon>Fungi</taxon>
        <taxon>Dikarya</taxon>
        <taxon>Ascomycota</taxon>
        <taxon>Pezizomycotina</taxon>
        <taxon>Eurotiomycetes</taxon>
        <taxon>Eurotiomycetidae</taxon>
        <taxon>Eurotiales</taxon>
        <taxon>Aspergillaceae</taxon>
        <taxon>Aspergillus</taxon>
        <taxon>Aspergillus subgen. Nidulantes</taxon>
    </lineage>
</organism>
<evidence type="ECO:0000256" key="1">
    <source>
        <dbReference type="ARBA" id="ARBA00022801"/>
    </source>
</evidence>
<dbReference type="Pfam" id="PF07859">
    <property type="entry name" value="Abhydrolase_3"/>
    <property type="match status" value="1"/>
</dbReference>
<dbReference type="EMBL" id="JBFTWV010000325">
    <property type="protein sequence ID" value="KAL2782771.1"/>
    <property type="molecule type" value="Genomic_DNA"/>
</dbReference>
<dbReference type="GO" id="GO:0016787">
    <property type="term" value="F:hydrolase activity"/>
    <property type="evidence" value="ECO:0007669"/>
    <property type="project" value="UniProtKB-KW"/>
</dbReference>
<dbReference type="InterPro" id="IPR013094">
    <property type="entry name" value="AB_hydrolase_3"/>
</dbReference>
<protein>
    <submittedName>
        <fullName evidence="3">Alpha/Beta hydrolase protein</fullName>
    </submittedName>
</protein>
<name>A0ABR4FHQ3_9EURO</name>
<gene>
    <name evidence="3" type="ORF">BJX66DRAFT_350420</name>
</gene>
<feature type="domain" description="Alpha/beta hydrolase fold-3" evidence="2">
    <location>
        <begin position="104"/>
        <end position="319"/>
    </location>
</feature>
<evidence type="ECO:0000259" key="2">
    <source>
        <dbReference type="Pfam" id="PF07859"/>
    </source>
</evidence>
<proteinExistence type="predicted"/>
<sequence>MMAYTDPTTWPSLGEIDPDLVTLLSKGTRPRFDKEYTVESIVPTRAQWDPIYKDAARKALEHPSVTNVTHKTIQIPHRDGSSARALLYQPTDPSENSTGGSPLLVLFHGGGFCFGCPEMEARNCINAVQMYGMVALSIEYRLAPEAKFPTAVEDAWDVVRWIAANSSAFRADPRAGFIRGGTSAGGNITAVISHLARDAGLSPPLTGIYLNIPLLLDPSLVPTEYTALYLSREQNKNAPILPSEAMAMYAEAYEPTLTSPLWSPAIWPTGHKDLPPTYFQICGMDILRDEALIYERTLRVECGIETRVDVYPGLPHVFYANFPDHPRAKGYAGDTARGIGWLLGVSKMV</sequence>
<keyword evidence="4" id="KW-1185">Reference proteome</keyword>
<dbReference type="Gene3D" id="3.40.50.1820">
    <property type="entry name" value="alpha/beta hydrolase"/>
    <property type="match status" value="1"/>
</dbReference>
<dbReference type="SUPFAM" id="SSF53474">
    <property type="entry name" value="alpha/beta-Hydrolases"/>
    <property type="match status" value="1"/>
</dbReference>
<keyword evidence="1 3" id="KW-0378">Hydrolase</keyword>
<dbReference type="PANTHER" id="PTHR48081:SF8">
    <property type="entry name" value="ALPHA_BETA HYDROLASE FOLD-3 DOMAIN-CONTAINING PROTEIN-RELATED"/>
    <property type="match status" value="1"/>
</dbReference>
<reference evidence="3 4" key="1">
    <citation type="submission" date="2024-07" db="EMBL/GenBank/DDBJ databases">
        <title>Section-level genome sequencing and comparative genomics of Aspergillus sections Usti and Cavernicolus.</title>
        <authorList>
            <consortium name="Lawrence Berkeley National Laboratory"/>
            <person name="Nybo J.L."/>
            <person name="Vesth T.C."/>
            <person name="Theobald S."/>
            <person name="Frisvad J.C."/>
            <person name="Larsen T.O."/>
            <person name="Kjaerboelling I."/>
            <person name="Rothschild-Mancinelli K."/>
            <person name="Lyhne E.K."/>
            <person name="Kogle M.E."/>
            <person name="Barry K."/>
            <person name="Clum A."/>
            <person name="Na H."/>
            <person name="Ledsgaard L."/>
            <person name="Lin J."/>
            <person name="Lipzen A."/>
            <person name="Kuo A."/>
            <person name="Riley R."/>
            <person name="Mondo S."/>
            <person name="Labutti K."/>
            <person name="Haridas S."/>
            <person name="Pangalinan J."/>
            <person name="Salamov A.A."/>
            <person name="Simmons B.A."/>
            <person name="Magnuson J.K."/>
            <person name="Chen J."/>
            <person name="Drula E."/>
            <person name="Henrissat B."/>
            <person name="Wiebenga A."/>
            <person name="Lubbers R.J."/>
            <person name="Gomes A.C."/>
            <person name="Makela M.R."/>
            <person name="Stajich J."/>
            <person name="Grigoriev I.V."/>
            <person name="Mortensen U.H."/>
            <person name="De Vries R.P."/>
            <person name="Baker S.E."/>
            <person name="Andersen M.R."/>
        </authorList>
    </citation>
    <scope>NUCLEOTIDE SEQUENCE [LARGE SCALE GENOMIC DNA]</scope>
    <source>
        <strain evidence="3 4">CBS 209.92</strain>
    </source>
</reference>
<evidence type="ECO:0000313" key="3">
    <source>
        <dbReference type="EMBL" id="KAL2782771.1"/>
    </source>
</evidence>
<accession>A0ABR4FHQ3</accession>